<dbReference type="RefSeq" id="WP_307475479.1">
    <property type="nucleotide sequence ID" value="NZ_JAUSUB010000010.1"/>
</dbReference>
<protein>
    <submittedName>
        <fullName evidence="1">DNA (Cytosine-5)-methyltransferase 1</fullName>
        <ecNumber evidence="1">2.1.1.37</ecNumber>
    </submittedName>
</protein>
<dbReference type="GO" id="GO:0003886">
    <property type="term" value="F:DNA (cytosine-5-)-methyltransferase activity"/>
    <property type="evidence" value="ECO:0007669"/>
    <property type="project" value="UniProtKB-EC"/>
</dbReference>
<evidence type="ECO:0000313" key="1">
    <source>
        <dbReference type="EMBL" id="MDQ0270780.1"/>
    </source>
</evidence>
<proteinExistence type="predicted"/>
<organism evidence="1 2">
    <name type="scientific">Cytobacillus purgationiresistens</name>
    <dbReference type="NCBI Taxonomy" id="863449"/>
    <lineage>
        <taxon>Bacteria</taxon>
        <taxon>Bacillati</taxon>
        <taxon>Bacillota</taxon>
        <taxon>Bacilli</taxon>
        <taxon>Bacillales</taxon>
        <taxon>Bacillaceae</taxon>
        <taxon>Cytobacillus</taxon>
    </lineage>
</organism>
<dbReference type="EMBL" id="JAUSUB010000010">
    <property type="protein sequence ID" value="MDQ0270780.1"/>
    <property type="molecule type" value="Genomic_DNA"/>
</dbReference>
<gene>
    <name evidence="1" type="ORF">J2S17_002665</name>
</gene>
<comment type="caution">
    <text evidence="1">The sequence shown here is derived from an EMBL/GenBank/DDBJ whole genome shotgun (WGS) entry which is preliminary data.</text>
</comment>
<evidence type="ECO:0000313" key="2">
    <source>
        <dbReference type="Proteomes" id="UP001238088"/>
    </source>
</evidence>
<dbReference type="Proteomes" id="UP001238088">
    <property type="component" value="Unassembled WGS sequence"/>
</dbReference>
<sequence length="75" mass="8524">MKKVISYAPLFKTLEEKEIVISSLRSRGIHPTTIAKINKNDSVSLLKIEEICIILNVPIEKVVEIKLESADKYNK</sequence>
<reference evidence="1 2" key="1">
    <citation type="submission" date="2023-07" db="EMBL/GenBank/DDBJ databases">
        <title>Genomic Encyclopedia of Type Strains, Phase IV (KMG-IV): sequencing the most valuable type-strain genomes for metagenomic binning, comparative biology and taxonomic classification.</title>
        <authorList>
            <person name="Goeker M."/>
        </authorList>
    </citation>
    <scope>NUCLEOTIDE SEQUENCE [LARGE SCALE GENOMIC DNA]</scope>
    <source>
        <strain evidence="1 2">DSM 23494</strain>
    </source>
</reference>
<accession>A0ABU0AIA7</accession>
<keyword evidence="1" id="KW-0808">Transferase</keyword>
<keyword evidence="2" id="KW-1185">Reference proteome</keyword>
<dbReference type="GO" id="GO:0032259">
    <property type="term" value="P:methylation"/>
    <property type="evidence" value="ECO:0007669"/>
    <property type="project" value="UniProtKB-KW"/>
</dbReference>
<dbReference type="EC" id="2.1.1.37" evidence="1"/>
<name>A0ABU0AIA7_9BACI</name>
<keyword evidence="1" id="KW-0489">Methyltransferase</keyword>